<evidence type="ECO:0000313" key="1">
    <source>
        <dbReference type="EMBL" id="QQP40298.1"/>
    </source>
</evidence>
<gene>
    <name evidence="1" type="ORF">FKW44_014297</name>
</gene>
<feature type="non-terminal residue" evidence="1">
    <location>
        <position position="50"/>
    </location>
</feature>
<keyword evidence="2" id="KW-1185">Reference proteome</keyword>
<dbReference type="EMBL" id="CP045898">
    <property type="protein sequence ID" value="QQP40298.1"/>
    <property type="molecule type" value="Genomic_DNA"/>
</dbReference>
<dbReference type="Proteomes" id="UP000595437">
    <property type="component" value="Chromosome 9"/>
</dbReference>
<sequence length="50" mass="5573">DWLPDSALQRISRFCHVKGCDLLRSLFPPLDLETQPSEQPSMTGACTAIQ</sequence>
<feature type="non-terminal residue" evidence="1">
    <location>
        <position position="1"/>
    </location>
</feature>
<protein>
    <submittedName>
        <fullName evidence="1">Uncharacterized protein</fullName>
    </submittedName>
</protein>
<organism evidence="1 2">
    <name type="scientific">Caligus rogercresseyi</name>
    <name type="common">Sea louse</name>
    <dbReference type="NCBI Taxonomy" id="217165"/>
    <lineage>
        <taxon>Eukaryota</taxon>
        <taxon>Metazoa</taxon>
        <taxon>Ecdysozoa</taxon>
        <taxon>Arthropoda</taxon>
        <taxon>Crustacea</taxon>
        <taxon>Multicrustacea</taxon>
        <taxon>Hexanauplia</taxon>
        <taxon>Copepoda</taxon>
        <taxon>Siphonostomatoida</taxon>
        <taxon>Caligidae</taxon>
        <taxon>Caligus</taxon>
    </lineage>
</organism>
<proteinExistence type="predicted"/>
<dbReference type="AlphaFoldDB" id="A0A7T8JYX2"/>
<name>A0A7T8JYX2_CALRO</name>
<reference evidence="2" key="1">
    <citation type="submission" date="2021-01" db="EMBL/GenBank/DDBJ databases">
        <title>Caligus Genome Assembly.</title>
        <authorList>
            <person name="Gallardo-Escarate C."/>
        </authorList>
    </citation>
    <scope>NUCLEOTIDE SEQUENCE [LARGE SCALE GENOMIC DNA]</scope>
</reference>
<evidence type="ECO:0000313" key="2">
    <source>
        <dbReference type="Proteomes" id="UP000595437"/>
    </source>
</evidence>
<accession>A0A7T8JYX2</accession>